<protein>
    <recommendedName>
        <fullName evidence="4">Integral membrane protein</fullName>
    </recommendedName>
</protein>
<dbReference type="EMBL" id="JZKH01000096">
    <property type="protein sequence ID" value="KJS58701.1"/>
    <property type="molecule type" value="Genomic_DNA"/>
</dbReference>
<reference evidence="2 3" key="1">
    <citation type="submission" date="2015-02" db="EMBL/GenBank/DDBJ databases">
        <authorList>
            <person name="Ju K.-S."/>
            <person name="Doroghazi J.R."/>
            <person name="Metcalf W."/>
        </authorList>
    </citation>
    <scope>NUCLEOTIDE SEQUENCE [LARGE SCALE GENOMIC DNA]</scope>
    <source>
        <strain evidence="2 3">ATCC 31215</strain>
    </source>
</reference>
<feature type="transmembrane region" description="Helical" evidence="1">
    <location>
        <begin position="105"/>
        <end position="124"/>
    </location>
</feature>
<gene>
    <name evidence="2" type="ORF">VM95_31730</name>
</gene>
<keyword evidence="1" id="KW-0472">Membrane</keyword>
<sequence length="131" mass="13560">MTQTRTEARRRAGILADGGFKLLLAAVFGAGAAPLGDRLGVPVWLMVSCGVALLVGGGAELGYARRRPLRLYTRLMVGYDAGWVLAALAGLLLTRRGSGAGGEVWIGYQALAPLVFAALLAAAAPSPEDPR</sequence>
<evidence type="ECO:0000256" key="1">
    <source>
        <dbReference type="SAM" id="Phobius"/>
    </source>
</evidence>
<accession>A0A0F2T8E6</accession>
<feature type="transmembrane region" description="Helical" evidence="1">
    <location>
        <begin position="12"/>
        <end position="35"/>
    </location>
</feature>
<feature type="transmembrane region" description="Helical" evidence="1">
    <location>
        <begin position="75"/>
        <end position="93"/>
    </location>
</feature>
<evidence type="ECO:0000313" key="3">
    <source>
        <dbReference type="Proteomes" id="UP000033699"/>
    </source>
</evidence>
<dbReference type="PATRIC" id="fig|359131.3.peg.7967"/>
<dbReference type="RefSeq" id="WP_045703374.1">
    <property type="nucleotide sequence ID" value="NZ_JZKH01000096.1"/>
</dbReference>
<proteinExistence type="predicted"/>
<feature type="transmembrane region" description="Helical" evidence="1">
    <location>
        <begin position="41"/>
        <end position="63"/>
    </location>
</feature>
<evidence type="ECO:0008006" key="4">
    <source>
        <dbReference type="Google" id="ProtNLM"/>
    </source>
</evidence>
<keyword evidence="1" id="KW-0812">Transmembrane</keyword>
<name>A0A0F2T8E6_STRR3</name>
<keyword evidence="3" id="KW-1185">Reference proteome</keyword>
<evidence type="ECO:0000313" key="2">
    <source>
        <dbReference type="EMBL" id="KJS58701.1"/>
    </source>
</evidence>
<dbReference type="AlphaFoldDB" id="A0A0F2T8E6"/>
<keyword evidence="1" id="KW-1133">Transmembrane helix</keyword>
<comment type="caution">
    <text evidence="2">The sequence shown here is derived from an EMBL/GenBank/DDBJ whole genome shotgun (WGS) entry which is preliminary data.</text>
</comment>
<dbReference type="Proteomes" id="UP000033699">
    <property type="component" value="Unassembled WGS sequence"/>
</dbReference>
<organism evidence="2 3">
    <name type="scientific">Streptomyces rubellomurinus (strain ATCC 31215)</name>
    <dbReference type="NCBI Taxonomy" id="359131"/>
    <lineage>
        <taxon>Bacteria</taxon>
        <taxon>Bacillati</taxon>
        <taxon>Actinomycetota</taxon>
        <taxon>Actinomycetes</taxon>
        <taxon>Kitasatosporales</taxon>
        <taxon>Streptomycetaceae</taxon>
        <taxon>Streptomyces</taxon>
    </lineage>
</organism>